<evidence type="ECO:0000256" key="6">
    <source>
        <dbReference type="ARBA" id="ARBA00022888"/>
    </source>
</evidence>
<dbReference type="GO" id="GO:0004066">
    <property type="term" value="F:asparagine synthase (glutamine-hydrolyzing) activity"/>
    <property type="evidence" value="ECO:0007669"/>
    <property type="project" value="UniProtKB-EC"/>
</dbReference>
<dbReference type="InterPro" id="IPR014729">
    <property type="entry name" value="Rossmann-like_a/b/a_fold"/>
</dbReference>
<evidence type="ECO:0000256" key="11">
    <source>
        <dbReference type="PIRSR" id="PIRSR001589-3"/>
    </source>
</evidence>
<dbReference type="InterPro" id="IPR017932">
    <property type="entry name" value="GATase_2_dom"/>
</dbReference>
<dbReference type="PIRSF" id="PIRSF001589">
    <property type="entry name" value="Asn_synthetase_glu-h"/>
    <property type="match status" value="1"/>
</dbReference>
<name>A0A1R0KH81_9PSEU</name>
<evidence type="ECO:0000313" key="14">
    <source>
        <dbReference type="Proteomes" id="UP000187486"/>
    </source>
</evidence>
<keyword evidence="7 9" id="KW-0315">Glutamine amidotransferase</keyword>
<dbReference type="GO" id="GO:0006529">
    <property type="term" value="P:asparagine biosynthetic process"/>
    <property type="evidence" value="ECO:0007669"/>
    <property type="project" value="UniProtKB-KW"/>
</dbReference>
<proteinExistence type="inferred from homology"/>
<keyword evidence="6 9" id="KW-0061">Asparagine biosynthesis</keyword>
<keyword evidence="4 10" id="KW-0547">Nucleotide-binding</keyword>
<feature type="binding site" evidence="10">
    <location>
        <begin position="367"/>
        <end position="368"/>
    </location>
    <ligand>
        <name>ATP</name>
        <dbReference type="ChEBI" id="CHEBI:30616"/>
    </ligand>
</feature>
<accession>A0A1R0KH81</accession>
<dbReference type="CDD" id="cd00712">
    <property type="entry name" value="AsnB"/>
    <property type="match status" value="1"/>
</dbReference>
<keyword evidence="9" id="KW-0028">Amino-acid biosynthesis</keyword>
<dbReference type="OrthoDB" id="9763290at2"/>
<dbReference type="InterPro" id="IPR051786">
    <property type="entry name" value="ASN_synthetase/amidase"/>
</dbReference>
<keyword evidence="5 10" id="KW-0067">ATP-binding</keyword>
<evidence type="ECO:0000256" key="10">
    <source>
        <dbReference type="PIRSR" id="PIRSR001589-2"/>
    </source>
</evidence>
<comment type="similarity">
    <text evidence="2">Belongs to the asparagine synthetase family.</text>
</comment>
<dbReference type="Proteomes" id="UP000187486">
    <property type="component" value="Unassembled WGS sequence"/>
</dbReference>
<sequence>MCGLTGVVRLDGGPAADRAVLRRMTSALAHRGPDSEGEFVADGVAIGFRRLGIVDLANGHQPYRSPDGAVVSVCNGEVYNHRALRKRLRALGHVFRSECDTEVLIPLYHEYGAELTNHLDGQFAFALYDTRKRTLVLARDHAGVIPLFYAVVAGRLVFGSEIKAILAHPDVPRAVDLRGLDQVLTLPGLVSPTTMFAGVHSLRPGERLIAGPGGIRLERYWDLDYPPDGEAPVTTRVEDHAEEVRERLSRAVRERLMADVPVGVYLSGGLDSTLIGALMREAEPDRAWPSYSVSFADGHLDERGYQRLAARELGTRHHEVDVSGDDVGTWLRAMVRHAETPVRESYNVCSLLLARRARSEGTVVVLSGEGADELFGGYPGYRFDSAAALARRGSALDEHFEREIRDRMWGADLAYEQDQLPALDFRRELYQEDLAAGLAEFAVTEHRLVDADKLVGRHPLHQRSYLDFHLRLADHLLGDHGDRMALASAVEARYPFLARDVIDHARGIPAELMLRDNEEKAVLRRAAAGLVPPGILARPKFGFRGHTSSHLLGAEWFGDLISPATVRKQGYFNPEVVTALADRQRAGTDPHPHLDVDHLLVVATFALLIEEFDLPCLG</sequence>
<evidence type="ECO:0000256" key="3">
    <source>
        <dbReference type="ARBA" id="ARBA00012737"/>
    </source>
</evidence>
<feature type="site" description="Important for beta-aspartyl-AMP intermediate formation" evidence="11">
    <location>
        <position position="369"/>
    </location>
</feature>
<dbReference type="AlphaFoldDB" id="A0A1R0KH81"/>
<dbReference type="NCBIfam" id="TIGR01536">
    <property type="entry name" value="asn_synth_AEB"/>
    <property type="match status" value="1"/>
</dbReference>
<dbReference type="InterPro" id="IPR033738">
    <property type="entry name" value="AsnB_N"/>
</dbReference>
<evidence type="ECO:0000256" key="4">
    <source>
        <dbReference type="ARBA" id="ARBA00022741"/>
    </source>
</evidence>
<evidence type="ECO:0000259" key="12">
    <source>
        <dbReference type="PROSITE" id="PS51278"/>
    </source>
</evidence>
<evidence type="ECO:0000256" key="7">
    <source>
        <dbReference type="ARBA" id="ARBA00022962"/>
    </source>
</evidence>
<dbReference type="PANTHER" id="PTHR43284:SF1">
    <property type="entry name" value="ASPARAGINE SYNTHETASE"/>
    <property type="match status" value="1"/>
</dbReference>
<comment type="pathway">
    <text evidence="1">Amino-acid biosynthesis; L-asparagine biosynthesis; L-asparagine from L-aspartate (L-Gln route): step 1/1.</text>
</comment>
<feature type="binding site" evidence="10">
    <location>
        <position position="100"/>
    </location>
    <ligand>
        <name>L-glutamine</name>
        <dbReference type="ChEBI" id="CHEBI:58359"/>
    </ligand>
</feature>
<dbReference type="RefSeq" id="WP_076167103.1">
    <property type="nucleotide sequence ID" value="NZ_JBEZVB010000027.1"/>
</dbReference>
<evidence type="ECO:0000313" key="13">
    <source>
        <dbReference type="EMBL" id="OLZ45021.1"/>
    </source>
</evidence>
<dbReference type="InterPro" id="IPR001962">
    <property type="entry name" value="Asn_synthase"/>
</dbReference>
<dbReference type="EC" id="6.3.5.4" evidence="3"/>
<dbReference type="GO" id="GO:0005524">
    <property type="term" value="F:ATP binding"/>
    <property type="evidence" value="ECO:0007669"/>
    <property type="project" value="UniProtKB-KW"/>
</dbReference>
<dbReference type="Gene3D" id="3.40.50.620">
    <property type="entry name" value="HUPs"/>
    <property type="match status" value="1"/>
</dbReference>
<evidence type="ECO:0000256" key="5">
    <source>
        <dbReference type="ARBA" id="ARBA00022840"/>
    </source>
</evidence>
<evidence type="ECO:0000256" key="1">
    <source>
        <dbReference type="ARBA" id="ARBA00005187"/>
    </source>
</evidence>
<dbReference type="CDD" id="cd01991">
    <property type="entry name" value="Asn_synthase_B_C"/>
    <property type="match status" value="1"/>
</dbReference>
<dbReference type="EMBL" id="MQUQ01000021">
    <property type="protein sequence ID" value="OLZ45021.1"/>
    <property type="molecule type" value="Genomic_DNA"/>
</dbReference>
<evidence type="ECO:0000256" key="2">
    <source>
        <dbReference type="ARBA" id="ARBA00005752"/>
    </source>
</evidence>
<dbReference type="SUPFAM" id="SSF52402">
    <property type="entry name" value="Adenine nucleotide alpha hydrolases-like"/>
    <property type="match status" value="1"/>
</dbReference>
<comment type="catalytic activity">
    <reaction evidence="8">
        <text>L-aspartate + L-glutamine + ATP + H2O = L-asparagine + L-glutamate + AMP + diphosphate + H(+)</text>
        <dbReference type="Rhea" id="RHEA:12228"/>
        <dbReference type="ChEBI" id="CHEBI:15377"/>
        <dbReference type="ChEBI" id="CHEBI:15378"/>
        <dbReference type="ChEBI" id="CHEBI:29985"/>
        <dbReference type="ChEBI" id="CHEBI:29991"/>
        <dbReference type="ChEBI" id="CHEBI:30616"/>
        <dbReference type="ChEBI" id="CHEBI:33019"/>
        <dbReference type="ChEBI" id="CHEBI:58048"/>
        <dbReference type="ChEBI" id="CHEBI:58359"/>
        <dbReference type="ChEBI" id="CHEBI:456215"/>
        <dbReference type="EC" id="6.3.5.4"/>
    </reaction>
</comment>
<dbReference type="Gene3D" id="3.60.20.10">
    <property type="entry name" value="Glutamine Phosphoribosylpyrophosphate, subunit 1, domain 1"/>
    <property type="match status" value="1"/>
</dbReference>
<dbReference type="GO" id="GO:0005829">
    <property type="term" value="C:cytosol"/>
    <property type="evidence" value="ECO:0007669"/>
    <property type="project" value="TreeGrafter"/>
</dbReference>
<evidence type="ECO:0000256" key="8">
    <source>
        <dbReference type="ARBA" id="ARBA00048741"/>
    </source>
</evidence>
<dbReference type="Pfam" id="PF00733">
    <property type="entry name" value="Asn_synthase"/>
    <property type="match status" value="1"/>
</dbReference>
<protein>
    <recommendedName>
        <fullName evidence="3">asparagine synthase (glutamine-hydrolyzing)</fullName>
        <ecNumber evidence="3">6.3.5.4</ecNumber>
    </recommendedName>
</protein>
<feature type="domain" description="Glutamine amidotransferase type-2" evidence="12">
    <location>
        <begin position="2"/>
        <end position="213"/>
    </location>
</feature>
<dbReference type="SUPFAM" id="SSF56235">
    <property type="entry name" value="N-terminal nucleophile aminohydrolases (Ntn hydrolases)"/>
    <property type="match status" value="1"/>
</dbReference>
<comment type="caution">
    <text evidence="13">The sequence shown here is derived from an EMBL/GenBank/DDBJ whole genome shotgun (WGS) entry which is preliminary data.</text>
</comment>
<feature type="binding site" evidence="10">
    <location>
        <position position="293"/>
    </location>
    <ligand>
        <name>ATP</name>
        <dbReference type="ChEBI" id="CHEBI:30616"/>
    </ligand>
</feature>
<dbReference type="InterPro" id="IPR006426">
    <property type="entry name" value="Asn_synth_AEB"/>
</dbReference>
<dbReference type="PANTHER" id="PTHR43284">
    <property type="entry name" value="ASPARAGINE SYNTHETASE (GLUTAMINE-HYDROLYZING)"/>
    <property type="match status" value="1"/>
</dbReference>
<dbReference type="InterPro" id="IPR029055">
    <property type="entry name" value="Ntn_hydrolases_N"/>
</dbReference>
<gene>
    <name evidence="13" type="ORF">BS329_35310</name>
</gene>
<reference evidence="13 14" key="1">
    <citation type="submission" date="2016-01" db="EMBL/GenBank/DDBJ databases">
        <title>Amycolatopsis coloradensis genome sequencing and assembly.</title>
        <authorList>
            <person name="Mayilraj S."/>
        </authorList>
    </citation>
    <scope>NUCLEOTIDE SEQUENCE [LARGE SCALE GENOMIC DNA]</scope>
    <source>
        <strain evidence="13 14">DSM 44225</strain>
    </source>
</reference>
<dbReference type="STRING" id="76021.BS329_35310"/>
<keyword evidence="14" id="KW-1185">Reference proteome</keyword>
<dbReference type="Pfam" id="PF13537">
    <property type="entry name" value="GATase_7"/>
    <property type="match status" value="1"/>
</dbReference>
<dbReference type="PROSITE" id="PS51278">
    <property type="entry name" value="GATASE_TYPE_2"/>
    <property type="match status" value="1"/>
</dbReference>
<organism evidence="13 14">
    <name type="scientific">Amycolatopsis coloradensis</name>
    <dbReference type="NCBI Taxonomy" id="76021"/>
    <lineage>
        <taxon>Bacteria</taxon>
        <taxon>Bacillati</taxon>
        <taxon>Actinomycetota</taxon>
        <taxon>Actinomycetes</taxon>
        <taxon>Pseudonocardiales</taxon>
        <taxon>Pseudonocardiaceae</taxon>
        <taxon>Amycolatopsis</taxon>
    </lineage>
</organism>
<feature type="active site" description="For GATase activity" evidence="9">
    <location>
        <position position="2"/>
    </location>
</feature>
<evidence type="ECO:0000256" key="9">
    <source>
        <dbReference type="PIRSR" id="PIRSR001589-1"/>
    </source>
</evidence>